<feature type="domain" description="Phage neck terminator protein gp12-like" evidence="1">
    <location>
        <begin position="22"/>
        <end position="175"/>
    </location>
</feature>
<evidence type="ECO:0000313" key="2">
    <source>
        <dbReference type="EMBL" id="NHN29452.1"/>
    </source>
</evidence>
<name>A0ABX0IZN3_9BACL</name>
<evidence type="ECO:0000259" key="1">
    <source>
        <dbReference type="Pfam" id="PF23961"/>
    </source>
</evidence>
<comment type="caution">
    <text evidence="2">The sequence shown here is derived from an EMBL/GenBank/DDBJ whole genome shotgun (WGS) entry which is preliminary data.</text>
</comment>
<dbReference type="Pfam" id="PF23961">
    <property type="entry name" value="Phage_tail_terminator_9"/>
    <property type="match status" value="1"/>
</dbReference>
<dbReference type="Proteomes" id="UP001165962">
    <property type="component" value="Unassembled WGS sequence"/>
</dbReference>
<reference evidence="2" key="1">
    <citation type="submission" date="2020-03" db="EMBL/GenBank/DDBJ databases">
        <title>Draft sequencing of Paenibacilllus sp. S3N08.</title>
        <authorList>
            <person name="Kim D.-U."/>
        </authorList>
    </citation>
    <scope>NUCLEOTIDE SEQUENCE</scope>
    <source>
        <strain evidence="2">S3N08</strain>
    </source>
</reference>
<accession>A0ABX0IZN3</accession>
<proteinExistence type="predicted"/>
<dbReference type="NCBIfam" id="NF047498">
    <property type="entry name" value="LIC_12616_fam"/>
    <property type="match status" value="1"/>
</dbReference>
<keyword evidence="3" id="KW-1185">Reference proteome</keyword>
<gene>
    <name evidence="2" type="ORF">G9U52_06355</name>
</gene>
<dbReference type="InterPro" id="IPR057087">
    <property type="entry name" value="Gp12-like"/>
</dbReference>
<evidence type="ECO:0000313" key="3">
    <source>
        <dbReference type="Proteomes" id="UP001165962"/>
    </source>
</evidence>
<protein>
    <recommendedName>
        <fullName evidence="1">Phage neck terminator protein gp12-like domain-containing protein</fullName>
    </recommendedName>
</protein>
<dbReference type="EMBL" id="JAAOIW010000002">
    <property type="protein sequence ID" value="NHN29452.1"/>
    <property type="molecule type" value="Genomic_DNA"/>
</dbReference>
<sequence length="177" mass="20516">MDIDCMGKQVEPMIDLELIRSTLVDGLSAHLEIPVMEIHTETATPYPFITYSFRGPIVFPSNTPVVTFIPAEGDEAGEEMTERHTEQPTFRIRFSSCSDQQMESIEYALRMHDWFRTIGRDRLKQEANVVVVQAGKIKGRDRQMDSAWERRHRFYVTFRTVSVVDMNQTAIQTVNWN</sequence>
<organism evidence="2 3">
    <name type="scientific">Paenibacillus agricola</name>
    <dbReference type="NCBI Taxonomy" id="2716264"/>
    <lineage>
        <taxon>Bacteria</taxon>
        <taxon>Bacillati</taxon>
        <taxon>Bacillota</taxon>
        <taxon>Bacilli</taxon>
        <taxon>Bacillales</taxon>
        <taxon>Paenibacillaceae</taxon>
        <taxon>Paenibacillus</taxon>
    </lineage>
</organism>